<sequence>MLGGPRQDTFIGLGWRLCSRLISLCTSCGHLNDSPYQTLKPYESGKAHKEEANNDHKPYNKGNGN</sequence>
<gene>
    <name evidence="2" type="ORF">KSZ_25340</name>
</gene>
<reference evidence="2 3" key="1">
    <citation type="journal article" date="2021" name="Int. J. Syst. Evol. Microbiol.">
        <title>Reticulibacter mediterranei gen. nov., sp. nov., within the new family Reticulibacteraceae fam. nov., and Ktedonospora formicarum gen. nov., sp. nov., Ktedonobacter robiniae sp. nov., Dictyobacter formicarum sp. nov. and Dictyobacter arantiisoli sp. nov., belonging to the class Ktedonobacteria.</title>
        <authorList>
            <person name="Yabe S."/>
            <person name="Zheng Y."/>
            <person name="Wang C.M."/>
            <person name="Sakai Y."/>
            <person name="Abe K."/>
            <person name="Yokota A."/>
            <person name="Donadio S."/>
            <person name="Cavaletti L."/>
            <person name="Monciardini P."/>
        </authorList>
    </citation>
    <scope>NUCLEOTIDE SEQUENCE [LARGE SCALE GENOMIC DNA]</scope>
    <source>
        <strain evidence="2 3">SOSP1-9</strain>
    </source>
</reference>
<feature type="compositionally biased region" description="Basic and acidic residues" evidence="1">
    <location>
        <begin position="43"/>
        <end position="58"/>
    </location>
</feature>
<dbReference type="Proteomes" id="UP000635565">
    <property type="component" value="Unassembled WGS sequence"/>
</dbReference>
<organism evidence="2 3">
    <name type="scientific">Dictyobacter formicarum</name>
    <dbReference type="NCBI Taxonomy" id="2778368"/>
    <lineage>
        <taxon>Bacteria</taxon>
        <taxon>Bacillati</taxon>
        <taxon>Chloroflexota</taxon>
        <taxon>Ktedonobacteria</taxon>
        <taxon>Ktedonobacterales</taxon>
        <taxon>Dictyobacteraceae</taxon>
        <taxon>Dictyobacter</taxon>
    </lineage>
</organism>
<accession>A0ABQ3VGN5</accession>
<evidence type="ECO:0000256" key="1">
    <source>
        <dbReference type="SAM" id="MobiDB-lite"/>
    </source>
</evidence>
<comment type="caution">
    <text evidence="2">The sequence shown here is derived from an EMBL/GenBank/DDBJ whole genome shotgun (WGS) entry which is preliminary data.</text>
</comment>
<feature type="region of interest" description="Disordered" evidence="1">
    <location>
        <begin position="39"/>
        <end position="65"/>
    </location>
</feature>
<name>A0ABQ3VGN5_9CHLR</name>
<protein>
    <submittedName>
        <fullName evidence="2">Uncharacterized protein</fullName>
    </submittedName>
</protein>
<evidence type="ECO:0000313" key="3">
    <source>
        <dbReference type="Proteomes" id="UP000635565"/>
    </source>
</evidence>
<keyword evidence="3" id="KW-1185">Reference proteome</keyword>
<proteinExistence type="predicted"/>
<dbReference type="EMBL" id="BNJJ01000006">
    <property type="protein sequence ID" value="GHO84528.1"/>
    <property type="molecule type" value="Genomic_DNA"/>
</dbReference>
<evidence type="ECO:0000313" key="2">
    <source>
        <dbReference type="EMBL" id="GHO84528.1"/>
    </source>
</evidence>